<evidence type="ECO:0000259" key="4">
    <source>
        <dbReference type="Pfam" id="PF12804"/>
    </source>
</evidence>
<dbReference type="PANTHER" id="PTHR43584">
    <property type="entry name" value="NUCLEOTIDYL TRANSFERASE"/>
    <property type="match status" value="1"/>
</dbReference>
<sequence length="229" mass="25098">MTAPTSILLFAAGLGTRMGPLVADCPKPLVDVAGRTLLDRTLDLTHISAIKRRVVNVHYKAEMIRDHLRDSTVIISDETDMLRETGGGLRHALPLLGGGPIITMNTDAVWSGRNPIVEILNAWDPEMDALLLLLPMAKTHGHIGKGDFELCDTGRLTRGTKMIYSGLQIIRPAILDEVADSCFSMNVIWDKLIQRQSVFGCIYDGEWCDVGRPESIPLATRLLAQSADV</sequence>
<dbReference type="SUPFAM" id="SSF53448">
    <property type="entry name" value="Nucleotide-diphospho-sugar transferases"/>
    <property type="match status" value="1"/>
</dbReference>
<dbReference type="OrthoDB" id="9788272at2"/>
<dbReference type="InterPro" id="IPR029044">
    <property type="entry name" value="Nucleotide-diphossugar_trans"/>
</dbReference>
<evidence type="ECO:0000256" key="3">
    <source>
        <dbReference type="ARBA" id="ARBA00022842"/>
    </source>
</evidence>
<proteinExistence type="predicted"/>
<dbReference type="EMBL" id="FOIZ01000002">
    <property type="protein sequence ID" value="SEW43330.1"/>
    <property type="molecule type" value="Genomic_DNA"/>
</dbReference>
<dbReference type="InterPro" id="IPR050065">
    <property type="entry name" value="GlmU-like"/>
</dbReference>
<keyword evidence="3" id="KW-0460">Magnesium</keyword>
<organism evidence="5 6">
    <name type="scientific">Cognatiyoonia koreensis</name>
    <dbReference type="NCBI Taxonomy" id="364200"/>
    <lineage>
        <taxon>Bacteria</taxon>
        <taxon>Pseudomonadati</taxon>
        <taxon>Pseudomonadota</taxon>
        <taxon>Alphaproteobacteria</taxon>
        <taxon>Rhodobacterales</taxon>
        <taxon>Paracoccaceae</taxon>
        <taxon>Cognatiyoonia</taxon>
    </lineage>
</organism>
<dbReference type="Proteomes" id="UP000199167">
    <property type="component" value="Unassembled WGS sequence"/>
</dbReference>
<dbReference type="AlphaFoldDB" id="A0A1I0RPX1"/>
<keyword evidence="6" id="KW-1185">Reference proteome</keyword>
<accession>A0A1I0RPX1</accession>
<dbReference type="PANTHER" id="PTHR43584:SF8">
    <property type="entry name" value="N-ACETYLMURAMATE ALPHA-1-PHOSPHATE URIDYLYLTRANSFERASE"/>
    <property type="match status" value="1"/>
</dbReference>
<dbReference type="CDD" id="cd06422">
    <property type="entry name" value="NTP_transferase_like_1"/>
    <property type="match status" value="1"/>
</dbReference>
<dbReference type="RefSeq" id="WP_089996616.1">
    <property type="nucleotide sequence ID" value="NZ_FOIZ01000002.1"/>
</dbReference>
<keyword evidence="1 5" id="KW-0808">Transferase</keyword>
<dbReference type="GO" id="GO:0016779">
    <property type="term" value="F:nucleotidyltransferase activity"/>
    <property type="evidence" value="ECO:0007669"/>
    <property type="project" value="UniProtKB-KW"/>
</dbReference>
<gene>
    <name evidence="5" type="ORF">SAMN04488515_3063</name>
</gene>
<dbReference type="InterPro" id="IPR025877">
    <property type="entry name" value="MobA-like_NTP_Trfase"/>
</dbReference>
<evidence type="ECO:0000313" key="6">
    <source>
        <dbReference type="Proteomes" id="UP000199167"/>
    </source>
</evidence>
<evidence type="ECO:0000313" key="5">
    <source>
        <dbReference type="EMBL" id="SEW43330.1"/>
    </source>
</evidence>
<dbReference type="Pfam" id="PF12804">
    <property type="entry name" value="NTP_transf_3"/>
    <property type="match status" value="1"/>
</dbReference>
<dbReference type="Gene3D" id="3.90.550.10">
    <property type="entry name" value="Spore Coat Polysaccharide Biosynthesis Protein SpsA, Chain A"/>
    <property type="match status" value="1"/>
</dbReference>
<dbReference type="STRING" id="364200.SAMN04488515_3063"/>
<evidence type="ECO:0000256" key="2">
    <source>
        <dbReference type="ARBA" id="ARBA00022695"/>
    </source>
</evidence>
<protein>
    <submittedName>
        <fullName evidence="5">MobA-like NTP transferase domain-containing protein</fullName>
    </submittedName>
</protein>
<keyword evidence="2" id="KW-0548">Nucleotidyltransferase</keyword>
<reference evidence="5 6" key="1">
    <citation type="submission" date="2016-10" db="EMBL/GenBank/DDBJ databases">
        <authorList>
            <person name="de Groot N.N."/>
        </authorList>
    </citation>
    <scope>NUCLEOTIDE SEQUENCE [LARGE SCALE GENOMIC DNA]</scope>
    <source>
        <strain evidence="5 6">DSM 17925</strain>
    </source>
</reference>
<name>A0A1I0RPX1_9RHOB</name>
<feature type="domain" description="MobA-like NTP transferase" evidence="4">
    <location>
        <begin position="8"/>
        <end position="128"/>
    </location>
</feature>
<evidence type="ECO:0000256" key="1">
    <source>
        <dbReference type="ARBA" id="ARBA00022679"/>
    </source>
</evidence>